<keyword evidence="6" id="KW-0227">DNA damage</keyword>
<accession>A0A0J5X1M4</accession>
<dbReference type="PROSITE" id="PS00374">
    <property type="entry name" value="MGMT"/>
    <property type="match status" value="1"/>
</dbReference>
<dbReference type="InterPro" id="IPR014048">
    <property type="entry name" value="MethylDNA_cys_MeTrfase_DNA-bd"/>
</dbReference>
<dbReference type="GO" id="GO:0032259">
    <property type="term" value="P:methylation"/>
    <property type="evidence" value="ECO:0007669"/>
    <property type="project" value="UniProtKB-KW"/>
</dbReference>
<evidence type="ECO:0000256" key="2">
    <source>
        <dbReference type="ARBA" id="ARBA00008711"/>
    </source>
</evidence>
<dbReference type="PANTHER" id="PTHR10815">
    <property type="entry name" value="METHYLATED-DNA--PROTEIN-CYSTEINE METHYLTRANSFERASE"/>
    <property type="match status" value="1"/>
</dbReference>
<dbReference type="PATRIC" id="fig|292.27.peg.888"/>
<protein>
    <recommendedName>
        <fullName evidence="3">methylated-DNA--[protein]-cysteine S-methyltransferase</fullName>
        <ecNumber evidence="3">2.1.1.63</ecNumber>
    </recommendedName>
</protein>
<dbReference type="NCBIfam" id="TIGR00589">
    <property type="entry name" value="ogt"/>
    <property type="match status" value="1"/>
</dbReference>
<evidence type="ECO:0000256" key="8">
    <source>
        <dbReference type="ARBA" id="ARBA00049348"/>
    </source>
</evidence>
<evidence type="ECO:0000256" key="3">
    <source>
        <dbReference type="ARBA" id="ARBA00011918"/>
    </source>
</evidence>
<evidence type="ECO:0000256" key="4">
    <source>
        <dbReference type="ARBA" id="ARBA00022603"/>
    </source>
</evidence>
<reference evidence="10 11" key="1">
    <citation type="submission" date="2015-05" db="EMBL/GenBank/DDBJ databases">
        <title>Draft genome of Burkholderia cepacia LK29.</title>
        <authorList>
            <person name="Chan X.Y."/>
        </authorList>
    </citation>
    <scope>NUCLEOTIDE SEQUENCE [LARGE SCALE GENOMIC DNA]</scope>
    <source>
        <strain evidence="10 11">LK29</strain>
    </source>
</reference>
<keyword evidence="4 10" id="KW-0489">Methyltransferase</keyword>
<dbReference type="Proteomes" id="UP000036338">
    <property type="component" value="Unassembled WGS sequence"/>
</dbReference>
<dbReference type="Gene3D" id="1.10.10.10">
    <property type="entry name" value="Winged helix-like DNA-binding domain superfamily/Winged helix DNA-binding domain"/>
    <property type="match status" value="1"/>
</dbReference>
<dbReference type="FunFam" id="1.10.10.10:FF:000214">
    <property type="entry name" value="Methylated-DNA--protein-cysteine methyltransferase"/>
    <property type="match status" value="1"/>
</dbReference>
<dbReference type="RefSeq" id="WP_048244486.1">
    <property type="nucleotide sequence ID" value="NZ_LDWR01000012.1"/>
</dbReference>
<keyword evidence="5 10" id="KW-0808">Transferase</keyword>
<dbReference type="CDD" id="cd06445">
    <property type="entry name" value="ATase"/>
    <property type="match status" value="1"/>
</dbReference>
<gene>
    <name evidence="10" type="ORF">VL15_07480</name>
</gene>
<dbReference type="EMBL" id="LDWR01000012">
    <property type="protein sequence ID" value="KML60939.1"/>
    <property type="molecule type" value="Genomic_DNA"/>
</dbReference>
<evidence type="ECO:0000259" key="9">
    <source>
        <dbReference type="Pfam" id="PF01035"/>
    </source>
</evidence>
<dbReference type="SUPFAM" id="SSF53155">
    <property type="entry name" value="Methylated DNA-protein cysteine methyltransferase domain"/>
    <property type="match status" value="1"/>
</dbReference>
<comment type="similarity">
    <text evidence="2">Belongs to the MGMT family.</text>
</comment>
<comment type="caution">
    <text evidence="10">The sequence shown here is derived from an EMBL/GenBank/DDBJ whole genome shotgun (WGS) entry which is preliminary data.</text>
</comment>
<proteinExistence type="inferred from homology"/>
<sequence>MQLFQSHLETPMGGMLLVTDTQDAIRALEFASHATHLRRGLREHYGVTEVTSRPAPEVIERAIDRYFAGELTAINALPTATVGTDLQQRVWGALRRIPPGTTTTYGKLAKELGFEDPRAAIDIGAANGANPVAIVVPCHRVIASNGDLKGYAWGLDRKRWLLAHEKVPAFSGQVPHSMSLPGF</sequence>
<name>A0A0J5X1M4_BURCE</name>
<evidence type="ECO:0000256" key="1">
    <source>
        <dbReference type="ARBA" id="ARBA00001286"/>
    </source>
</evidence>
<organism evidence="10 11">
    <name type="scientific">Burkholderia cepacia</name>
    <name type="common">Pseudomonas cepacia</name>
    <dbReference type="NCBI Taxonomy" id="292"/>
    <lineage>
        <taxon>Bacteria</taxon>
        <taxon>Pseudomonadati</taxon>
        <taxon>Pseudomonadota</taxon>
        <taxon>Betaproteobacteria</taxon>
        <taxon>Burkholderiales</taxon>
        <taxon>Burkholderiaceae</taxon>
        <taxon>Burkholderia</taxon>
        <taxon>Burkholderia cepacia complex</taxon>
    </lineage>
</organism>
<dbReference type="GO" id="GO:0003908">
    <property type="term" value="F:methylated-DNA-[protein]-cysteine S-methyltransferase activity"/>
    <property type="evidence" value="ECO:0007669"/>
    <property type="project" value="UniProtKB-EC"/>
</dbReference>
<evidence type="ECO:0000256" key="5">
    <source>
        <dbReference type="ARBA" id="ARBA00022679"/>
    </source>
</evidence>
<dbReference type="InterPro" id="IPR001497">
    <property type="entry name" value="MethylDNA_cys_MeTrfase_AS"/>
</dbReference>
<feature type="domain" description="Methylated-DNA-[protein]-cysteine S-methyltransferase DNA binding" evidence="9">
    <location>
        <begin position="86"/>
        <end position="167"/>
    </location>
</feature>
<dbReference type="PANTHER" id="PTHR10815:SF5">
    <property type="entry name" value="METHYLATED-DNA--PROTEIN-CYSTEINE METHYLTRANSFERASE"/>
    <property type="match status" value="1"/>
</dbReference>
<keyword evidence="7" id="KW-0234">DNA repair</keyword>
<comment type="catalytic activity">
    <reaction evidence="8">
        <text>a 6-O-methyl-2'-deoxyguanosine in DNA + L-cysteinyl-[protein] = S-methyl-L-cysteinyl-[protein] + a 2'-deoxyguanosine in DNA</text>
        <dbReference type="Rhea" id="RHEA:24000"/>
        <dbReference type="Rhea" id="RHEA-COMP:10131"/>
        <dbReference type="Rhea" id="RHEA-COMP:10132"/>
        <dbReference type="Rhea" id="RHEA-COMP:11367"/>
        <dbReference type="Rhea" id="RHEA-COMP:11368"/>
        <dbReference type="ChEBI" id="CHEBI:29950"/>
        <dbReference type="ChEBI" id="CHEBI:82612"/>
        <dbReference type="ChEBI" id="CHEBI:85445"/>
        <dbReference type="ChEBI" id="CHEBI:85448"/>
        <dbReference type="EC" id="2.1.1.63"/>
    </reaction>
</comment>
<evidence type="ECO:0000313" key="11">
    <source>
        <dbReference type="Proteomes" id="UP000036338"/>
    </source>
</evidence>
<evidence type="ECO:0000256" key="6">
    <source>
        <dbReference type="ARBA" id="ARBA00022763"/>
    </source>
</evidence>
<comment type="catalytic activity">
    <reaction evidence="1">
        <text>a 4-O-methyl-thymidine in DNA + L-cysteinyl-[protein] = a thymidine in DNA + S-methyl-L-cysteinyl-[protein]</text>
        <dbReference type="Rhea" id="RHEA:53428"/>
        <dbReference type="Rhea" id="RHEA-COMP:10131"/>
        <dbReference type="Rhea" id="RHEA-COMP:10132"/>
        <dbReference type="Rhea" id="RHEA-COMP:13555"/>
        <dbReference type="Rhea" id="RHEA-COMP:13556"/>
        <dbReference type="ChEBI" id="CHEBI:29950"/>
        <dbReference type="ChEBI" id="CHEBI:82612"/>
        <dbReference type="ChEBI" id="CHEBI:137386"/>
        <dbReference type="ChEBI" id="CHEBI:137387"/>
        <dbReference type="EC" id="2.1.1.63"/>
    </reaction>
</comment>
<dbReference type="InterPro" id="IPR036217">
    <property type="entry name" value="MethylDNA_cys_MeTrfase_DNAb"/>
</dbReference>
<dbReference type="GO" id="GO:0006281">
    <property type="term" value="P:DNA repair"/>
    <property type="evidence" value="ECO:0007669"/>
    <property type="project" value="UniProtKB-KW"/>
</dbReference>
<evidence type="ECO:0000256" key="7">
    <source>
        <dbReference type="ARBA" id="ARBA00023204"/>
    </source>
</evidence>
<dbReference type="AlphaFoldDB" id="A0A0J5X1M4"/>
<evidence type="ECO:0000313" key="10">
    <source>
        <dbReference type="EMBL" id="KML60939.1"/>
    </source>
</evidence>
<dbReference type="SUPFAM" id="SSF46767">
    <property type="entry name" value="Methylated DNA-protein cysteine methyltransferase, C-terminal domain"/>
    <property type="match status" value="1"/>
</dbReference>
<dbReference type="InterPro" id="IPR036388">
    <property type="entry name" value="WH-like_DNA-bd_sf"/>
</dbReference>
<dbReference type="Pfam" id="PF01035">
    <property type="entry name" value="DNA_binding_1"/>
    <property type="match status" value="1"/>
</dbReference>
<dbReference type="EC" id="2.1.1.63" evidence="3"/>
<dbReference type="InterPro" id="IPR036631">
    <property type="entry name" value="MGMT_N_sf"/>
</dbReference>